<evidence type="ECO:0000313" key="1">
    <source>
        <dbReference type="EMBL" id="MDO3426525.1"/>
    </source>
</evidence>
<reference evidence="1" key="1">
    <citation type="submission" date="2023-07" db="EMBL/GenBank/DDBJ databases">
        <title>AMR profile of multidrug- resistance Chryseobacterium gambrini related strain.</title>
        <authorList>
            <person name="Kirdat K."/>
            <person name="Bhatt A."/>
            <person name="Kuyare S."/>
            <person name="Yadav A."/>
        </authorList>
    </citation>
    <scope>NUCLEOTIDE SEQUENCE</scope>
    <source>
        <strain evidence="1">APV-1</strain>
    </source>
</reference>
<name>A0ABT8U644_9FLAO</name>
<dbReference type="InterPro" id="IPR005901">
    <property type="entry name" value="GLPGLI"/>
</dbReference>
<dbReference type="Pfam" id="PF22252">
    <property type="entry name" value="PNGase_F-II_N"/>
    <property type="match status" value="1"/>
</dbReference>
<keyword evidence="2" id="KW-1185">Reference proteome</keyword>
<organism evidence="1 2">
    <name type="scientific">Chryseobacterium urinae</name>
    <dbReference type="NCBI Taxonomy" id="3058400"/>
    <lineage>
        <taxon>Bacteria</taxon>
        <taxon>Pseudomonadati</taxon>
        <taxon>Bacteroidota</taxon>
        <taxon>Flavobacteriia</taxon>
        <taxon>Flavobacteriales</taxon>
        <taxon>Weeksellaceae</taxon>
        <taxon>Chryseobacterium group</taxon>
        <taxon>Chryseobacterium</taxon>
    </lineage>
</organism>
<proteinExistence type="predicted"/>
<gene>
    <name evidence="1" type="ORF">QWT87_16715</name>
</gene>
<sequence>MKFTIKLFFIFSLLSNTLFFSQHLKVEYEQYDRANIEDASLSKEFNDKVKEVLKKPKTFFLYYANGYSFFKSIPRKSFTNNAGDLKEGNNSIHNREIYSEVELRLFHYKNDNGTYNYHFFPNLNEEFYGYKDSKFAKIEYKDETINIDKYLCKLVEVSPDSINNYKIWYTEDIPVSAGPYVFNSFPGLVLRIEAPNYTITAIKISNETKEADVEKLNPKIKVYKNEDYDKKMQQIREEQSKPTTEEIRL</sequence>
<accession>A0ABT8U644</accession>
<dbReference type="NCBIfam" id="TIGR01200">
    <property type="entry name" value="GLPGLI"/>
    <property type="match status" value="1"/>
</dbReference>
<evidence type="ECO:0000313" key="2">
    <source>
        <dbReference type="Proteomes" id="UP001168128"/>
    </source>
</evidence>
<dbReference type="EMBL" id="JAULSJ010000031">
    <property type="protein sequence ID" value="MDO3426525.1"/>
    <property type="molecule type" value="Genomic_DNA"/>
</dbReference>
<dbReference type="Proteomes" id="UP001168128">
    <property type="component" value="Unassembled WGS sequence"/>
</dbReference>
<comment type="caution">
    <text evidence="1">The sequence shown here is derived from an EMBL/GenBank/DDBJ whole genome shotgun (WGS) entry which is preliminary data.</text>
</comment>
<protein>
    <submittedName>
        <fullName evidence="1">GLPGLI family protein</fullName>
    </submittedName>
</protein>
<dbReference type="RefSeq" id="WP_271247314.1">
    <property type="nucleotide sequence ID" value="NZ_JAULSJ010000031.1"/>
</dbReference>